<dbReference type="Pfam" id="PF02525">
    <property type="entry name" value="Flavodoxin_2"/>
    <property type="match status" value="1"/>
</dbReference>
<dbReference type="GO" id="GO:0005829">
    <property type="term" value="C:cytosol"/>
    <property type="evidence" value="ECO:0007669"/>
    <property type="project" value="TreeGrafter"/>
</dbReference>
<protein>
    <submittedName>
        <fullName evidence="4">NAD(P)H-dependent oxidoreductase</fullName>
    </submittedName>
</protein>
<dbReference type="SUPFAM" id="SSF52218">
    <property type="entry name" value="Flavoproteins"/>
    <property type="match status" value="1"/>
</dbReference>
<dbReference type="PANTHER" id="PTHR10204">
    <property type="entry name" value="NAD P H OXIDOREDUCTASE-RELATED"/>
    <property type="match status" value="1"/>
</dbReference>
<evidence type="ECO:0000313" key="4">
    <source>
        <dbReference type="EMBL" id="MBF0934958.1"/>
    </source>
</evidence>
<dbReference type="GO" id="GO:0003955">
    <property type="term" value="F:NAD(P)H dehydrogenase (quinone) activity"/>
    <property type="evidence" value="ECO:0007669"/>
    <property type="project" value="TreeGrafter"/>
</dbReference>
<feature type="domain" description="Flavodoxin-like fold" evidence="3">
    <location>
        <begin position="3"/>
        <end position="162"/>
    </location>
</feature>
<dbReference type="Gene3D" id="3.40.50.360">
    <property type="match status" value="1"/>
</dbReference>
<dbReference type="AlphaFoldDB" id="A0A929MQE4"/>
<keyword evidence="2" id="KW-0560">Oxidoreductase</keyword>
<dbReference type="InterPro" id="IPR051545">
    <property type="entry name" value="NAD(P)H_dehydrogenase_qn"/>
</dbReference>
<evidence type="ECO:0000256" key="1">
    <source>
        <dbReference type="ARBA" id="ARBA00006252"/>
    </source>
</evidence>
<dbReference type="InterPro" id="IPR029039">
    <property type="entry name" value="Flavoprotein-like_sf"/>
</dbReference>
<sequence>MTMQTTIVYAHPYEGSLNHAILERLVATLEAKGHPVTVLDLYADQFNPVLSAADLAVYGEGKTTDPQVERYVQILDQTEQIIFIYPIWWYDMPAIMRGFLDKVLLPKSAFETENQRLLASRQVRKTYIFTTSAASTEDLEQVFGDPVRGTTMAGTFKDVGFLNPIWYNLGGIGHISQEEIDVYLATLSSRV</sequence>
<evidence type="ECO:0000259" key="3">
    <source>
        <dbReference type="Pfam" id="PF02525"/>
    </source>
</evidence>
<accession>A0A929MQE4</accession>
<gene>
    <name evidence="4" type="ORF">HXK00_04855</name>
</gene>
<dbReference type="EMBL" id="JABZFV010000099">
    <property type="protein sequence ID" value="MBF0934958.1"/>
    <property type="molecule type" value="Genomic_DNA"/>
</dbReference>
<name>A0A929MQE4_ABIDE</name>
<dbReference type="Proteomes" id="UP000757900">
    <property type="component" value="Unassembled WGS sequence"/>
</dbReference>
<evidence type="ECO:0000313" key="5">
    <source>
        <dbReference type="Proteomes" id="UP000757900"/>
    </source>
</evidence>
<proteinExistence type="inferred from homology"/>
<dbReference type="InterPro" id="IPR003680">
    <property type="entry name" value="Flavodoxin_fold"/>
</dbReference>
<dbReference type="RefSeq" id="WP_268442431.1">
    <property type="nucleotide sequence ID" value="NZ_CALGLG010000083.1"/>
</dbReference>
<comment type="caution">
    <text evidence="4">The sequence shown here is derived from an EMBL/GenBank/DDBJ whole genome shotgun (WGS) entry which is preliminary data.</text>
</comment>
<comment type="similarity">
    <text evidence="1">Belongs to the NAD(P)H dehydrogenase (quinone) family.</text>
</comment>
<reference evidence="4" key="1">
    <citation type="submission" date="2020-04" db="EMBL/GenBank/DDBJ databases">
        <title>Deep metagenomics examines the oral microbiome during advanced dental caries in children, revealing novel taxa and co-occurrences with host molecules.</title>
        <authorList>
            <person name="Baker J.L."/>
            <person name="Morton J.T."/>
            <person name="Dinis M."/>
            <person name="Alvarez R."/>
            <person name="Tran N.C."/>
            <person name="Knight R."/>
            <person name="Edlund A."/>
        </authorList>
    </citation>
    <scope>NUCLEOTIDE SEQUENCE</scope>
    <source>
        <strain evidence="4">JCVI_23_bin.16</strain>
    </source>
</reference>
<evidence type="ECO:0000256" key="2">
    <source>
        <dbReference type="ARBA" id="ARBA00023002"/>
    </source>
</evidence>
<dbReference type="PANTHER" id="PTHR10204:SF34">
    <property type="entry name" value="NAD(P)H DEHYDROGENASE [QUINONE] 1 ISOFORM 1"/>
    <property type="match status" value="1"/>
</dbReference>
<organism evidence="4 5">
    <name type="scientific">Abiotrophia defectiva</name>
    <name type="common">Streptococcus defectivus</name>
    <dbReference type="NCBI Taxonomy" id="46125"/>
    <lineage>
        <taxon>Bacteria</taxon>
        <taxon>Bacillati</taxon>
        <taxon>Bacillota</taxon>
        <taxon>Bacilli</taxon>
        <taxon>Lactobacillales</taxon>
        <taxon>Aerococcaceae</taxon>
        <taxon>Abiotrophia</taxon>
    </lineage>
</organism>